<dbReference type="Proteomes" id="UP000623129">
    <property type="component" value="Unassembled WGS sequence"/>
</dbReference>
<sequence>MTEDIMKNVMEETGLSVLDLLAATIDIARREYPSELVRRRDHIMQGLYGGVQCLECTDMGRDQLASTEAPVSDMETQTWNMDQGKSKFSDPCEVVVKGNSNQEQLPERRRPLRVVIRLKNNKNLSVEATERPKSNSHVTKATETKNSEMSKVQKAVPKKEDFTEKRFEDTKRKLRENYEMAACGECLRISNQSLYE</sequence>
<accession>A0A833V4V8</accession>
<keyword evidence="2" id="KW-1185">Reference proteome</keyword>
<reference evidence="1" key="1">
    <citation type="submission" date="2020-01" db="EMBL/GenBank/DDBJ databases">
        <title>Genome sequence of Kobresia littledalei, the first chromosome-level genome in the family Cyperaceae.</title>
        <authorList>
            <person name="Qu G."/>
        </authorList>
    </citation>
    <scope>NUCLEOTIDE SEQUENCE</scope>
    <source>
        <strain evidence="1">C.B.Clarke</strain>
        <tissue evidence="1">Leaf</tissue>
    </source>
</reference>
<dbReference type="EMBL" id="SWLB01000022">
    <property type="protein sequence ID" value="KAF3324087.1"/>
    <property type="molecule type" value="Genomic_DNA"/>
</dbReference>
<gene>
    <name evidence="1" type="ORF">FCM35_KLT11554</name>
</gene>
<comment type="caution">
    <text evidence="1">The sequence shown here is derived from an EMBL/GenBank/DDBJ whole genome shotgun (WGS) entry which is preliminary data.</text>
</comment>
<evidence type="ECO:0000313" key="1">
    <source>
        <dbReference type="EMBL" id="KAF3324087.1"/>
    </source>
</evidence>
<proteinExistence type="predicted"/>
<organism evidence="1 2">
    <name type="scientific">Carex littledalei</name>
    <dbReference type="NCBI Taxonomy" id="544730"/>
    <lineage>
        <taxon>Eukaryota</taxon>
        <taxon>Viridiplantae</taxon>
        <taxon>Streptophyta</taxon>
        <taxon>Embryophyta</taxon>
        <taxon>Tracheophyta</taxon>
        <taxon>Spermatophyta</taxon>
        <taxon>Magnoliopsida</taxon>
        <taxon>Liliopsida</taxon>
        <taxon>Poales</taxon>
        <taxon>Cyperaceae</taxon>
        <taxon>Cyperoideae</taxon>
        <taxon>Cariceae</taxon>
        <taxon>Carex</taxon>
        <taxon>Carex subgen. Euthyceras</taxon>
    </lineage>
</organism>
<evidence type="ECO:0000313" key="2">
    <source>
        <dbReference type="Proteomes" id="UP000623129"/>
    </source>
</evidence>
<protein>
    <submittedName>
        <fullName evidence="1">Uncharacterized protein</fullName>
    </submittedName>
</protein>
<name>A0A833V4V8_9POAL</name>
<dbReference type="AlphaFoldDB" id="A0A833V4V8"/>